<keyword evidence="1" id="KW-1133">Transmembrane helix</keyword>
<evidence type="ECO:0000256" key="1">
    <source>
        <dbReference type="SAM" id="Phobius"/>
    </source>
</evidence>
<dbReference type="EMBL" id="BDIP01003553">
    <property type="protein sequence ID" value="GCA63451.1"/>
    <property type="molecule type" value="Genomic_DNA"/>
</dbReference>
<protein>
    <submittedName>
        <fullName evidence="2">Uncharacterized protein</fullName>
    </submittedName>
</protein>
<feature type="transmembrane region" description="Helical" evidence="1">
    <location>
        <begin position="37"/>
        <end position="57"/>
    </location>
</feature>
<evidence type="ECO:0000313" key="3">
    <source>
        <dbReference type="Proteomes" id="UP000265618"/>
    </source>
</evidence>
<keyword evidence="1" id="KW-0472">Membrane</keyword>
<proteinExistence type="predicted"/>
<organism evidence="2 3">
    <name type="scientific">Kipferlia bialata</name>
    <dbReference type="NCBI Taxonomy" id="797122"/>
    <lineage>
        <taxon>Eukaryota</taxon>
        <taxon>Metamonada</taxon>
        <taxon>Carpediemonas-like organisms</taxon>
        <taxon>Kipferlia</taxon>
    </lineage>
</organism>
<dbReference type="Proteomes" id="UP000265618">
    <property type="component" value="Unassembled WGS sequence"/>
</dbReference>
<feature type="transmembrane region" description="Helical" evidence="1">
    <location>
        <begin position="12"/>
        <end position="30"/>
    </location>
</feature>
<sequence>MDILSAKYVLEALILVLTVTEAFCAQFLVADRFDYSFVYFVLLGYSFVQTLVGVISLDGVSGGSLIPTVACVTTECLQCVLFLVLCDWSLPAKVV</sequence>
<accession>A0A391NP92</accession>
<name>A0A391NP92_9EUKA</name>
<keyword evidence="3" id="KW-1185">Reference proteome</keyword>
<dbReference type="AlphaFoldDB" id="A0A391NP92"/>
<comment type="caution">
    <text evidence="2">The sequence shown here is derived from an EMBL/GenBank/DDBJ whole genome shotgun (WGS) entry which is preliminary data.</text>
</comment>
<gene>
    <name evidence="2" type="ORF">KIPB_009981</name>
</gene>
<feature type="transmembrane region" description="Helical" evidence="1">
    <location>
        <begin position="63"/>
        <end position="86"/>
    </location>
</feature>
<keyword evidence="1" id="KW-0812">Transmembrane</keyword>
<evidence type="ECO:0000313" key="2">
    <source>
        <dbReference type="EMBL" id="GCA63451.1"/>
    </source>
</evidence>
<reference evidence="2 3" key="1">
    <citation type="journal article" date="2018" name="PLoS ONE">
        <title>The draft genome of Kipferlia bialata reveals reductive genome evolution in fornicate parasites.</title>
        <authorList>
            <person name="Tanifuji G."/>
            <person name="Takabayashi S."/>
            <person name="Kume K."/>
            <person name="Takagi M."/>
            <person name="Nakayama T."/>
            <person name="Kamikawa R."/>
            <person name="Inagaki Y."/>
            <person name="Hashimoto T."/>
        </authorList>
    </citation>
    <scope>NUCLEOTIDE SEQUENCE [LARGE SCALE GENOMIC DNA]</scope>
    <source>
        <strain evidence="2">NY0173</strain>
    </source>
</reference>